<sequence length="278" mass="31816">MSTRLNKPVVAFMYDFDGTLSPGNMQEYGFLDKLGESSTEFWRKSNEEARKFEMDPISAYMHLMIKETESRALNISKENLIKLGQTVELFPGVETWFKRINEYAHTKGLKVEHFIISSGLKEIIEGTPIAKEFRKIFASAFIFDAYGKPIWPAQIVNFTTKTQYIFRINKDSLDLADVKKVNQYIPQDERRVPFRRMVYFGDGDTDVPCMKLVKAEGGFSIAVYPARKKEKASQLLADNRCSYIAPTDYSPDTKVEKLAFGIIDLIAAQENLNKLAEK</sequence>
<accession>A0A6I3S088</accession>
<dbReference type="SUPFAM" id="SSF56784">
    <property type="entry name" value="HAD-like"/>
    <property type="match status" value="1"/>
</dbReference>
<dbReference type="Proteomes" id="UP000462362">
    <property type="component" value="Unassembled WGS sequence"/>
</dbReference>
<comment type="caution">
    <text evidence="1">The sequence shown here is derived from an EMBL/GenBank/DDBJ whole genome shotgun (WGS) entry which is preliminary data.</text>
</comment>
<dbReference type="Gene3D" id="3.40.50.1000">
    <property type="entry name" value="HAD superfamily/HAD-like"/>
    <property type="match status" value="1"/>
</dbReference>
<evidence type="ECO:0000313" key="1">
    <source>
        <dbReference type="EMBL" id="MTU42979.1"/>
    </source>
</evidence>
<name>A0A6I3S088_9BURK</name>
<dbReference type="GO" id="GO:0016787">
    <property type="term" value="F:hydrolase activity"/>
    <property type="evidence" value="ECO:0007669"/>
    <property type="project" value="UniProtKB-KW"/>
</dbReference>
<keyword evidence="1" id="KW-0378">Hydrolase</keyword>
<dbReference type="EMBL" id="WNCL01000011">
    <property type="protein sequence ID" value="MTU42979.1"/>
    <property type="molecule type" value="Genomic_DNA"/>
</dbReference>
<dbReference type="InterPro" id="IPR023214">
    <property type="entry name" value="HAD_sf"/>
</dbReference>
<dbReference type="AlphaFoldDB" id="A0A6I3S088"/>
<dbReference type="RefSeq" id="WP_155167986.1">
    <property type="nucleotide sequence ID" value="NZ_DBGEHT010000107.1"/>
</dbReference>
<organism evidence="1 2">
    <name type="scientific">Parasutterella excrementihominis</name>
    <dbReference type="NCBI Taxonomy" id="487175"/>
    <lineage>
        <taxon>Bacteria</taxon>
        <taxon>Pseudomonadati</taxon>
        <taxon>Pseudomonadota</taxon>
        <taxon>Betaproteobacteria</taxon>
        <taxon>Burkholderiales</taxon>
        <taxon>Sutterellaceae</taxon>
        <taxon>Parasutterella</taxon>
    </lineage>
</organism>
<dbReference type="Pfam" id="PF12710">
    <property type="entry name" value="HAD"/>
    <property type="match status" value="1"/>
</dbReference>
<dbReference type="InterPro" id="IPR036412">
    <property type="entry name" value="HAD-like_sf"/>
</dbReference>
<protein>
    <submittedName>
        <fullName evidence="1">Haloacid dehalogenase-like hydrolase</fullName>
    </submittedName>
</protein>
<reference evidence="1 2" key="1">
    <citation type="journal article" date="2019" name="Nat. Med.">
        <title>A library of human gut bacterial isolates paired with longitudinal multiomics data enables mechanistic microbiome research.</title>
        <authorList>
            <person name="Poyet M."/>
            <person name="Groussin M."/>
            <person name="Gibbons S.M."/>
            <person name="Avila-Pacheco J."/>
            <person name="Jiang X."/>
            <person name="Kearney S.M."/>
            <person name="Perrotta A.R."/>
            <person name="Berdy B."/>
            <person name="Zhao S."/>
            <person name="Lieberman T.D."/>
            <person name="Swanson P.K."/>
            <person name="Smith M."/>
            <person name="Roesemann S."/>
            <person name="Alexander J.E."/>
            <person name="Rich S.A."/>
            <person name="Livny J."/>
            <person name="Vlamakis H."/>
            <person name="Clish C."/>
            <person name="Bullock K."/>
            <person name="Deik A."/>
            <person name="Scott J."/>
            <person name="Pierce K.A."/>
            <person name="Xavier R.J."/>
            <person name="Alm E.J."/>
        </authorList>
    </citation>
    <scope>NUCLEOTIDE SEQUENCE [LARGE SCALE GENOMIC DNA]</scope>
    <source>
        <strain evidence="1 2">BIOML-A2</strain>
    </source>
</reference>
<evidence type="ECO:0000313" key="2">
    <source>
        <dbReference type="Proteomes" id="UP000462362"/>
    </source>
</evidence>
<gene>
    <name evidence="1" type="ORF">GMD42_04965</name>
</gene>
<proteinExistence type="predicted"/>